<dbReference type="RefSeq" id="WP_202191270.1">
    <property type="nucleotide sequence ID" value="NZ_JAWDEU010000002.1"/>
</dbReference>
<dbReference type="EMBL" id="JAWDEU010000002">
    <property type="protein sequence ID" value="MDU0244489.1"/>
    <property type="molecule type" value="Genomic_DNA"/>
</dbReference>
<protein>
    <submittedName>
        <fullName evidence="1">Uncharacterized protein</fullName>
    </submittedName>
</protein>
<dbReference type="AlphaFoldDB" id="A0AAE4L8K3"/>
<evidence type="ECO:0000313" key="1">
    <source>
        <dbReference type="EMBL" id="MDU0244489.1"/>
    </source>
</evidence>
<gene>
    <name evidence="1" type="ORF">RVH16_07150</name>
</gene>
<reference evidence="1" key="1">
    <citation type="submission" date="2023-10" db="EMBL/GenBank/DDBJ databases">
        <title>Genome of Potential pathogenic bacteria in Crohn's disease.</title>
        <authorList>
            <person name="Rodriguez-Palacios A."/>
        </authorList>
    </citation>
    <scope>NUCLEOTIDE SEQUENCE</scope>
    <source>
        <strain evidence="1">CavFT-hAR50</strain>
    </source>
</reference>
<dbReference type="Proteomes" id="UP001181247">
    <property type="component" value="Unassembled WGS sequence"/>
</dbReference>
<proteinExistence type="predicted"/>
<comment type="caution">
    <text evidence="1">The sequence shown here is derived from an EMBL/GenBank/DDBJ whole genome shotgun (WGS) entry which is preliminary data.</text>
</comment>
<accession>A0AAE4L8K3</accession>
<sequence length="48" mass="5376">MSVSFSAFYRLQLSSCGEKECLTVTHAVRFADCFRFFVSFAQETVGTA</sequence>
<evidence type="ECO:0000313" key="2">
    <source>
        <dbReference type="Proteomes" id="UP001181247"/>
    </source>
</evidence>
<name>A0AAE4L8K3_BACUN</name>
<organism evidence="1 2">
    <name type="scientific">Bacteroides uniformis</name>
    <dbReference type="NCBI Taxonomy" id="820"/>
    <lineage>
        <taxon>Bacteria</taxon>
        <taxon>Pseudomonadati</taxon>
        <taxon>Bacteroidota</taxon>
        <taxon>Bacteroidia</taxon>
        <taxon>Bacteroidales</taxon>
        <taxon>Bacteroidaceae</taxon>
        <taxon>Bacteroides</taxon>
    </lineage>
</organism>